<reference evidence="1" key="1">
    <citation type="submission" date="2020-06" db="EMBL/GenBank/DDBJ databases">
        <authorList>
            <person name="Dong N."/>
        </authorList>
    </citation>
    <scope>NUCLEOTIDE SEQUENCE</scope>
    <source>
        <strain evidence="1">R655-4</strain>
    </source>
</reference>
<dbReference type="Proteomes" id="UP001170959">
    <property type="component" value="Unassembled WGS sequence"/>
</dbReference>
<name>A0AAJ1V6W9_9FLAO</name>
<evidence type="ECO:0000313" key="1">
    <source>
        <dbReference type="EMBL" id="MDM1072006.1"/>
    </source>
</evidence>
<gene>
    <name evidence="1" type="ORF">HX001_05785</name>
</gene>
<dbReference type="EMBL" id="JACAGJ010000002">
    <property type="protein sequence ID" value="MDM1072006.1"/>
    <property type="molecule type" value="Genomic_DNA"/>
</dbReference>
<sequence>MVNNLENNLKILELYWKNQNILTKPCENKIIHYYKNIFPIDFIYLYSNINGMYSVYPNGSDLEGFLFYPLECIEKISNNIYIFADYLHVSWNYGIKIDSIKNNKYSIILITDLDNINDSLIITNSLSDFIELYINDSPRIYIPC</sequence>
<evidence type="ECO:0000313" key="2">
    <source>
        <dbReference type="Proteomes" id="UP001170959"/>
    </source>
</evidence>
<dbReference type="AlphaFoldDB" id="A0AAJ1V6W9"/>
<proteinExistence type="predicted"/>
<organism evidence="1 2">
    <name type="scientific">Empedobacter brevis</name>
    <dbReference type="NCBI Taxonomy" id="247"/>
    <lineage>
        <taxon>Bacteria</taxon>
        <taxon>Pseudomonadati</taxon>
        <taxon>Bacteroidota</taxon>
        <taxon>Flavobacteriia</taxon>
        <taxon>Flavobacteriales</taxon>
        <taxon>Weeksellaceae</taxon>
        <taxon>Empedobacter</taxon>
    </lineage>
</organism>
<evidence type="ECO:0008006" key="3">
    <source>
        <dbReference type="Google" id="ProtNLM"/>
    </source>
</evidence>
<accession>A0AAJ1V6W9</accession>
<reference evidence="1" key="2">
    <citation type="journal article" date="2022" name="Sci. Total Environ.">
        <title>Prevalence, transmission, and molecular epidemiology of tet(X)-positive bacteria among humans, animals, and environmental niches in China: An epidemiological, and genomic-based study.</title>
        <authorList>
            <person name="Dong N."/>
            <person name="Zeng Y."/>
            <person name="Cai C."/>
            <person name="Sun C."/>
            <person name="Lu J."/>
            <person name="Liu C."/>
            <person name="Zhou H."/>
            <person name="Sun Q."/>
            <person name="Shu L."/>
            <person name="Wang H."/>
            <person name="Wang Y."/>
            <person name="Wang S."/>
            <person name="Wu C."/>
            <person name="Chan E.W."/>
            <person name="Chen G."/>
            <person name="Shen Z."/>
            <person name="Chen S."/>
            <person name="Zhang R."/>
        </authorList>
    </citation>
    <scope>NUCLEOTIDE SEQUENCE</scope>
    <source>
        <strain evidence="1">R655-4</strain>
    </source>
</reference>
<protein>
    <recommendedName>
        <fullName evidence="3">SMI1/KNR4 family protein</fullName>
    </recommendedName>
</protein>
<comment type="caution">
    <text evidence="1">The sequence shown here is derived from an EMBL/GenBank/DDBJ whole genome shotgun (WGS) entry which is preliminary data.</text>
</comment>
<dbReference type="RefSeq" id="WP_286492157.1">
    <property type="nucleotide sequence ID" value="NZ_JACAGJ010000002.1"/>
</dbReference>